<name>A0A5S4YNA3_9BRAD</name>
<proteinExistence type="predicted"/>
<keyword evidence="2" id="KW-1185">Reference proteome</keyword>
<dbReference type="AlphaFoldDB" id="A0A5S4YNA3"/>
<organism evidence="1 2">
    <name type="scientific">Bradyrhizobium hipponense</name>
    <dbReference type="NCBI Taxonomy" id="2605638"/>
    <lineage>
        <taxon>Bacteria</taxon>
        <taxon>Pseudomonadati</taxon>
        <taxon>Pseudomonadota</taxon>
        <taxon>Alphaproteobacteria</taxon>
        <taxon>Hyphomicrobiales</taxon>
        <taxon>Nitrobacteraceae</taxon>
        <taxon>Bradyrhizobium</taxon>
    </lineage>
</organism>
<dbReference type="RefSeq" id="WP_148740417.1">
    <property type="nucleotide sequence ID" value="NZ_VSTH01000051.1"/>
</dbReference>
<accession>A0A5S4YNA3</accession>
<dbReference type="Proteomes" id="UP000324797">
    <property type="component" value="Unassembled WGS sequence"/>
</dbReference>
<evidence type="ECO:0000313" key="2">
    <source>
        <dbReference type="Proteomes" id="UP000324797"/>
    </source>
</evidence>
<comment type="caution">
    <text evidence="1">The sequence shown here is derived from an EMBL/GenBank/DDBJ whole genome shotgun (WGS) entry which is preliminary data.</text>
</comment>
<sequence>MFTITEARQRLALSGMRLTRRDREFRVAFAELPYSKAEPSAYYTDDLEDAVLTGARMRATPPLDAALQIRAR</sequence>
<gene>
    <name evidence="1" type="ORF">FXV83_16235</name>
</gene>
<reference evidence="1 2" key="1">
    <citation type="submission" date="2019-08" db="EMBL/GenBank/DDBJ databases">
        <title>Bradyrhizobium hipponensis sp. nov., a rhizobium isolated from a Lupinus angustifolius root nodule in Tunisia.</title>
        <authorList>
            <person name="Off K."/>
            <person name="Rejili M."/>
            <person name="Mars M."/>
            <person name="Brachmann A."/>
            <person name="Marin M."/>
        </authorList>
    </citation>
    <scope>NUCLEOTIDE SEQUENCE [LARGE SCALE GENOMIC DNA]</scope>
    <source>
        <strain evidence="2">aSej3</strain>
    </source>
</reference>
<evidence type="ECO:0000313" key="1">
    <source>
        <dbReference type="EMBL" id="TYO65483.1"/>
    </source>
</evidence>
<dbReference type="EMBL" id="VSTH01000051">
    <property type="protein sequence ID" value="TYO65483.1"/>
    <property type="molecule type" value="Genomic_DNA"/>
</dbReference>
<protein>
    <submittedName>
        <fullName evidence="1">Uncharacterized protein</fullName>
    </submittedName>
</protein>